<evidence type="ECO:0000256" key="2">
    <source>
        <dbReference type="ARBA" id="ARBA00006702"/>
    </source>
</evidence>
<feature type="domain" description="PPM-type phosphatase" evidence="10">
    <location>
        <begin position="61"/>
        <end position="379"/>
    </location>
</feature>
<dbReference type="InterPro" id="IPR036457">
    <property type="entry name" value="PPM-type-like_dom_sf"/>
</dbReference>
<evidence type="ECO:0000256" key="5">
    <source>
        <dbReference type="ARBA" id="ARBA00022801"/>
    </source>
</evidence>
<proteinExistence type="inferred from homology"/>
<comment type="similarity">
    <text evidence="2 9">Belongs to the PP2C family.</text>
</comment>
<dbReference type="GO" id="GO:0046872">
    <property type="term" value="F:metal ion binding"/>
    <property type="evidence" value="ECO:0007669"/>
    <property type="project" value="UniProtKB-KW"/>
</dbReference>
<evidence type="ECO:0000256" key="7">
    <source>
        <dbReference type="ARBA" id="ARBA00022912"/>
    </source>
</evidence>
<reference evidence="11 12" key="1">
    <citation type="submission" date="2016-03" db="EMBL/GenBank/DDBJ databases">
        <authorList>
            <person name="Devillers H."/>
        </authorList>
    </citation>
    <scope>NUCLEOTIDE SEQUENCE [LARGE SCALE GENOMIC DNA]</scope>
    <source>
        <strain evidence="11">CBS 6772</strain>
    </source>
</reference>
<dbReference type="PROSITE" id="PS01032">
    <property type="entry name" value="PPM_1"/>
    <property type="match status" value="1"/>
</dbReference>
<keyword evidence="4" id="KW-0479">Metal-binding</keyword>
<dbReference type="CDD" id="cd00143">
    <property type="entry name" value="PP2Cc"/>
    <property type="match status" value="1"/>
</dbReference>
<dbReference type="AlphaFoldDB" id="A0A1G4MBT4"/>
<evidence type="ECO:0000256" key="4">
    <source>
        <dbReference type="ARBA" id="ARBA00022723"/>
    </source>
</evidence>
<dbReference type="PANTHER" id="PTHR13832:SF803">
    <property type="entry name" value="PROTEIN PHOSPHATASE 1G"/>
    <property type="match status" value="1"/>
</dbReference>
<evidence type="ECO:0000256" key="6">
    <source>
        <dbReference type="ARBA" id="ARBA00022842"/>
    </source>
</evidence>
<name>A0A1G4MBT4_LACFM</name>
<evidence type="ECO:0000256" key="9">
    <source>
        <dbReference type="RuleBase" id="RU003465"/>
    </source>
</evidence>
<dbReference type="GO" id="GO:0004722">
    <property type="term" value="F:protein serine/threonine phosphatase activity"/>
    <property type="evidence" value="ECO:0007669"/>
    <property type="project" value="UniProtKB-EC"/>
</dbReference>
<evidence type="ECO:0000313" key="11">
    <source>
        <dbReference type="EMBL" id="SCW01300.1"/>
    </source>
</evidence>
<dbReference type="STRING" id="4955.A0A1G4MBT4"/>
<dbReference type="EC" id="3.1.3.16" evidence="3"/>
<keyword evidence="8" id="KW-0464">Manganese</keyword>
<keyword evidence="6" id="KW-0460">Magnesium</keyword>
<evidence type="ECO:0000259" key="10">
    <source>
        <dbReference type="PROSITE" id="PS51746"/>
    </source>
</evidence>
<keyword evidence="5 9" id="KW-0378">Hydrolase</keyword>
<dbReference type="Proteomes" id="UP000190831">
    <property type="component" value="Chromosome D"/>
</dbReference>
<dbReference type="FunFam" id="3.60.40.10:FF:000087">
    <property type="entry name" value="Type 2C protein phosphatase"/>
    <property type="match status" value="1"/>
</dbReference>
<organism evidence="11 12">
    <name type="scientific">Lachancea fermentati</name>
    <name type="common">Zygosaccharomyces fermentati</name>
    <dbReference type="NCBI Taxonomy" id="4955"/>
    <lineage>
        <taxon>Eukaryota</taxon>
        <taxon>Fungi</taxon>
        <taxon>Dikarya</taxon>
        <taxon>Ascomycota</taxon>
        <taxon>Saccharomycotina</taxon>
        <taxon>Saccharomycetes</taxon>
        <taxon>Saccharomycetales</taxon>
        <taxon>Saccharomycetaceae</taxon>
        <taxon>Lachancea</taxon>
    </lineage>
</organism>
<dbReference type="SUPFAM" id="SSF81606">
    <property type="entry name" value="PP2C-like"/>
    <property type="match status" value="1"/>
</dbReference>
<dbReference type="Gene3D" id="3.60.40.10">
    <property type="entry name" value="PPM-type phosphatase domain"/>
    <property type="match status" value="1"/>
</dbReference>
<dbReference type="InterPro" id="IPR001932">
    <property type="entry name" value="PPM-type_phosphatase-like_dom"/>
</dbReference>
<accession>A0A1G4MBT4</accession>
<gene>
    <name evidence="11" type="ORF">LAFE_0D09538G</name>
</gene>
<dbReference type="InterPro" id="IPR015655">
    <property type="entry name" value="PP2C"/>
</dbReference>
<dbReference type="OrthoDB" id="10264738at2759"/>
<keyword evidence="12" id="KW-1185">Reference proteome</keyword>
<protein>
    <recommendedName>
        <fullName evidence="3">protein-serine/threonine phosphatase</fullName>
        <ecNumber evidence="3">3.1.3.16</ecNumber>
    </recommendedName>
</protein>
<evidence type="ECO:0000256" key="1">
    <source>
        <dbReference type="ARBA" id="ARBA00001936"/>
    </source>
</evidence>
<comment type="cofactor">
    <cofactor evidence="1">
        <name>Mn(2+)</name>
        <dbReference type="ChEBI" id="CHEBI:29035"/>
    </cofactor>
</comment>
<dbReference type="OMA" id="MQGYRMT"/>
<keyword evidence="7 9" id="KW-0904">Protein phosphatase</keyword>
<dbReference type="PANTHER" id="PTHR13832">
    <property type="entry name" value="PROTEIN PHOSPHATASE 2C"/>
    <property type="match status" value="1"/>
</dbReference>
<dbReference type="SMART" id="SM00332">
    <property type="entry name" value="PP2Cc"/>
    <property type="match status" value="1"/>
</dbReference>
<dbReference type="Pfam" id="PF00481">
    <property type="entry name" value="PP2C"/>
    <property type="match status" value="1"/>
</dbReference>
<dbReference type="PROSITE" id="PS51746">
    <property type="entry name" value="PPM_2"/>
    <property type="match status" value="1"/>
</dbReference>
<evidence type="ECO:0000313" key="12">
    <source>
        <dbReference type="Proteomes" id="UP000190831"/>
    </source>
</evidence>
<evidence type="ECO:0000256" key="8">
    <source>
        <dbReference type="ARBA" id="ARBA00023211"/>
    </source>
</evidence>
<evidence type="ECO:0000256" key="3">
    <source>
        <dbReference type="ARBA" id="ARBA00013081"/>
    </source>
</evidence>
<sequence length="405" mass="45421">MGQLLSHPLTEKTIIYNQYQPSTNVNENHSLHIHRPHFPGRQEPTSKVNAKEQVQRIPRFFNCVGSMQGYRLTQEDAHLVANFDRNLVVNFHNPFAEKSEHLHISLFGVFDGHGGDECSKFVSGQNDASQGVRKWIKFSFENHQYGAIHSSDDRVVKRKFRTLDGLICQLLKDAFIYQDRELYSHFANSSCGSTGVIAIIVNNSMLYVANTGDSRCILSSKNKGVKTLSFDHKPQHIGELVRINDDGGTVSLGRVGGVLALSRAFGDFQFKKGVSYTNHAHGMTPSRHQTPPQEAQVTVEPDVIPHKINFEKDEFLVLACDGVWDVYSNKNLVQFIKYHLTLGLKLDDIVTKLLDHGIGSADSNTGVGFDNMTIIIVALNKPGETLVSWYSKMKTRLERERGLVS</sequence>
<dbReference type="EMBL" id="LT598492">
    <property type="protein sequence ID" value="SCW01300.1"/>
    <property type="molecule type" value="Genomic_DNA"/>
</dbReference>
<dbReference type="InterPro" id="IPR000222">
    <property type="entry name" value="PP2C_BS"/>
</dbReference>